<feature type="compositionally biased region" description="Basic and acidic residues" evidence="1">
    <location>
        <begin position="68"/>
        <end position="93"/>
    </location>
</feature>
<dbReference type="AlphaFoldDB" id="A0A812H125"/>
<feature type="compositionally biased region" description="Acidic residues" evidence="1">
    <location>
        <begin position="32"/>
        <end position="48"/>
    </location>
</feature>
<keyword evidence="3" id="KW-1185">Reference proteome</keyword>
<dbReference type="EMBL" id="CAJNDS010000048">
    <property type="protein sequence ID" value="CAE6934194.1"/>
    <property type="molecule type" value="Genomic_DNA"/>
</dbReference>
<protein>
    <submittedName>
        <fullName evidence="2">Uncharacterized protein</fullName>
    </submittedName>
</protein>
<feature type="compositionally biased region" description="Basic and acidic residues" evidence="1">
    <location>
        <begin position="169"/>
        <end position="194"/>
    </location>
</feature>
<feature type="region of interest" description="Disordered" evidence="1">
    <location>
        <begin position="405"/>
        <end position="425"/>
    </location>
</feature>
<dbReference type="Proteomes" id="UP000604046">
    <property type="component" value="Unassembled WGS sequence"/>
</dbReference>
<organism evidence="2 3">
    <name type="scientific">Symbiodinium natans</name>
    <dbReference type="NCBI Taxonomy" id="878477"/>
    <lineage>
        <taxon>Eukaryota</taxon>
        <taxon>Sar</taxon>
        <taxon>Alveolata</taxon>
        <taxon>Dinophyceae</taxon>
        <taxon>Suessiales</taxon>
        <taxon>Symbiodiniaceae</taxon>
        <taxon>Symbiodinium</taxon>
    </lineage>
</organism>
<accession>A0A812H125</accession>
<evidence type="ECO:0000256" key="1">
    <source>
        <dbReference type="SAM" id="MobiDB-lite"/>
    </source>
</evidence>
<evidence type="ECO:0000313" key="3">
    <source>
        <dbReference type="Proteomes" id="UP000604046"/>
    </source>
</evidence>
<gene>
    <name evidence="2" type="ORF">SNAT2548_LOCUS963</name>
</gene>
<dbReference type="OrthoDB" id="442607at2759"/>
<feature type="region of interest" description="Disordered" evidence="1">
    <location>
        <begin position="1"/>
        <end position="276"/>
    </location>
</feature>
<reference evidence="2" key="1">
    <citation type="submission" date="2021-02" db="EMBL/GenBank/DDBJ databases">
        <authorList>
            <person name="Dougan E. K."/>
            <person name="Rhodes N."/>
            <person name="Thang M."/>
            <person name="Chan C."/>
        </authorList>
    </citation>
    <scope>NUCLEOTIDE SEQUENCE</scope>
</reference>
<feature type="compositionally biased region" description="Low complexity" evidence="1">
    <location>
        <begin position="130"/>
        <end position="139"/>
    </location>
</feature>
<name>A0A812H125_9DINO</name>
<feature type="compositionally biased region" description="Basic and acidic residues" evidence="1">
    <location>
        <begin position="259"/>
        <end position="276"/>
    </location>
</feature>
<proteinExistence type="predicted"/>
<comment type="caution">
    <text evidence="2">The sequence shown here is derived from an EMBL/GenBank/DDBJ whole genome shotgun (WGS) entry which is preliminary data.</text>
</comment>
<sequence>MSLRNSVRRDPRILKTVSSEAENPGAAPDAPYPDEEPVQQEETQEEEAEAPRSSSESRDSEEEDAREEPDASQDRRASEESLRPEADDDRASSEEGSAGFPEENSSSTESSSLPEEASRLSTGSAGEGPRGSSPGSETGSDGEEAERQELESEQESTAPPRKKKAVTSDYRDYPEDFERSSSESSRSLDEHESEAGADDVSDSAPVEMVQEISCRAPAAEEDDPGPDQLPVVSVTPGLSFLPLGAQGSPGTPSDEDSREVDVDASRNDTDMDHDGLCKSPSFSASFSPEADMISCFSFGDTRGKAGYMAAAEESLAQEFTPDASAWREEDLHFAQPATWPPPAPQLQPALVVPSDARQLADTVALTVMSSSFSRGVSLDQSPHGVETGGFTFTRGVSLEQEVNFSRMSSGGSRADGEDSLPSRQGSFVRGFSEDDLAATLMRAFEALDVERVPLRALLSALGRSDEEAEALAEALLPHLPKSEADGMVGCEELTRWLAMPS</sequence>
<evidence type="ECO:0000313" key="2">
    <source>
        <dbReference type="EMBL" id="CAE6934194.1"/>
    </source>
</evidence>
<feature type="compositionally biased region" description="Low complexity" evidence="1">
    <location>
        <begin position="102"/>
        <end position="115"/>
    </location>
</feature>